<evidence type="ECO:0000259" key="3">
    <source>
        <dbReference type="PROSITE" id="PS51471"/>
    </source>
</evidence>
<dbReference type="PANTHER" id="PTHR31447:SF5">
    <property type="entry name" value="FE2OG DIOXYGENASE DOMAIN-CONTAINING PROTEIN"/>
    <property type="match status" value="1"/>
</dbReference>
<dbReference type="InterPro" id="IPR044842">
    <property type="entry name" value="ALKBH9B/ALKBH10B-like"/>
</dbReference>
<dbReference type="Pfam" id="PF13532">
    <property type="entry name" value="2OG-FeII_Oxy_2"/>
    <property type="match status" value="1"/>
</dbReference>
<dbReference type="Proteomes" id="UP001281410">
    <property type="component" value="Unassembled WGS sequence"/>
</dbReference>
<feature type="region of interest" description="Disordered" evidence="2">
    <location>
        <begin position="466"/>
        <end position="516"/>
    </location>
</feature>
<accession>A0AAE0AVD7</accession>
<dbReference type="GO" id="GO:0032451">
    <property type="term" value="F:demethylase activity"/>
    <property type="evidence" value="ECO:0007669"/>
    <property type="project" value="InterPro"/>
</dbReference>
<dbReference type="PANTHER" id="PTHR31447">
    <property type="entry name" value="HYDROXYPROLINE-RICH GLYCOPROTEIN FAMILY PROTEIN-RELATED"/>
    <property type="match status" value="1"/>
</dbReference>
<dbReference type="GO" id="GO:0006402">
    <property type="term" value="P:mRNA catabolic process"/>
    <property type="evidence" value="ECO:0007669"/>
    <property type="project" value="InterPro"/>
</dbReference>
<feature type="domain" description="Fe2OG dioxygenase" evidence="3">
    <location>
        <begin position="338"/>
        <end position="435"/>
    </location>
</feature>
<dbReference type="SUPFAM" id="SSF51197">
    <property type="entry name" value="Clavaminate synthase-like"/>
    <property type="match status" value="1"/>
</dbReference>
<evidence type="ECO:0000313" key="4">
    <source>
        <dbReference type="EMBL" id="KAK3224292.1"/>
    </source>
</evidence>
<dbReference type="PROSITE" id="PS51471">
    <property type="entry name" value="FE2OG_OXY"/>
    <property type="match status" value="1"/>
</dbReference>
<keyword evidence="5" id="KW-1185">Reference proteome</keyword>
<evidence type="ECO:0000256" key="1">
    <source>
        <dbReference type="ARBA" id="ARBA00007879"/>
    </source>
</evidence>
<organism evidence="4 5">
    <name type="scientific">Dipteronia sinensis</name>
    <dbReference type="NCBI Taxonomy" id="43782"/>
    <lineage>
        <taxon>Eukaryota</taxon>
        <taxon>Viridiplantae</taxon>
        <taxon>Streptophyta</taxon>
        <taxon>Embryophyta</taxon>
        <taxon>Tracheophyta</taxon>
        <taxon>Spermatophyta</taxon>
        <taxon>Magnoliopsida</taxon>
        <taxon>eudicotyledons</taxon>
        <taxon>Gunneridae</taxon>
        <taxon>Pentapetalae</taxon>
        <taxon>rosids</taxon>
        <taxon>malvids</taxon>
        <taxon>Sapindales</taxon>
        <taxon>Sapindaceae</taxon>
        <taxon>Hippocastanoideae</taxon>
        <taxon>Acereae</taxon>
        <taxon>Dipteronia</taxon>
    </lineage>
</organism>
<dbReference type="AlphaFoldDB" id="A0AAE0AVD7"/>
<feature type="compositionally biased region" description="Acidic residues" evidence="2">
    <location>
        <begin position="160"/>
        <end position="173"/>
    </location>
</feature>
<dbReference type="InterPro" id="IPR027450">
    <property type="entry name" value="AlkB-like"/>
</dbReference>
<dbReference type="GO" id="GO:0003729">
    <property type="term" value="F:mRNA binding"/>
    <property type="evidence" value="ECO:0007669"/>
    <property type="project" value="InterPro"/>
</dbReference>
<sequence>MKNDLNRVQTDDPFLLQYQPAELRIASEFLTTWLPFLCRDLCQNCTRNLSNRIRSLDSVLDGGGGESESFNLDESRASLSPNNNVESLDINDCDNCDTNSLGSWKDAAENNNSLRSWKDAVNGWSENDVGVASTSGGGDSNFELSSVGTSSQRMSWADMAQEDELEGEEEEEQHDLNRRMSDLGNSSGESKVSKALEKPQLSVEEREYMRFMKVKRKKEFYCFEKINGKPVNILKGLELHEGVFSAAEQKRIVNYVYELQERGKKGELKERTYTAPQKWMKGKGRVTIQFGCCYNYATDKHGNPPGILQNDTVDPLPHLFKVMIRRLVKWHVLPSSCVPDSCIVNIYEQGDCIPPHIDNHDFLRPFCTVSFLSQCDILFASNLKVVGAGEFAGPARIPLPVGSVLVLNGNAADVAKHCVPAVPTERISITFRKMDESKRPIGFVQEPDLHGIETLSYNIDKTKLLSHTERQPFRREGQTEAREPPQRNDNRAEPHYSSRSRRVPANRRRIMVNPDI</sequence>
<dbReference type="Gene3D" id="2.60.120.590">
    <property type="entry name" value="Alpha-ketoglutarate-dependent dioxygenase AlkB-like"/>
    <property type="match status" value="1"/>
</dbReference>
<evidence type="ECO:0000256" key="2">
    <source>
        <dbReference type="SAM" id="MobiDB-lite"/>
    </source>
</evidence>
<feature type="compositionally biased region" description="Basic residues" evidence="2">
    <location>
        <begin position="498"/>
        <end position="510"/>
    </location>
</feature>
<dbReference type="EMBL" id="JANJYJ010000003">
    <property type="protein sequence ID" value="KAK3224292.1"/>
    <property type="molecule type" value="Genomic_DNA"/>
</dbReference>
<feature type="region of interest" description="Disordered" evidence="2">
    <location>
        <begin position="131"/>
        <end position="198"/>
    </location>
</feature>
<comment type="similarity">
    <text evidence="1">Belongs to the alkB family.</text>
</comment>
<comment type="caution">
    <text evidence="4">The sequence shown here is derived from an EMBL/GenBank/DDBJ whole genome shotgun (WGS) entry which is preliminary data.</text>
</comment>
<evidence type="ECO:0000313" key="5">
    <source>
        <dbReference type="Proteomes" id="UP001281410"/>
    </source>
</evidence>
<dbReference type="InterPro" id="IPR005123">
    <property type="entry name" value="Oxoglu/Fe-dep_dioxygenase_dom"/>
</dbReference>
<reference evidence="4" key="1">
    <citation type="journal article" date="2023" name="Plant J.">
        <title>Genome sequences and population genomics provide insights into the demographic history, inbreeding, and mutation load of two 'living fossil' tree species of Dipteronia.</title>
        <authorList>
            <person name="Feng Y."/>
            <person name="Comes H.P."/>
            <person name="Chen J."/>
            <person name="Zhu S."/>
            <person name="Lu R."/>
            <person name="Zhang X."/>
            <person name="Li P."/>
            <person name="Qiu J."/>
            <person name="Olsen K.M."/>
            <person name="Qiu Y."/>
        </authorList>
    </citation>
    <scope>NUCLEOTIDE SEQUENCE</scope>
    <source>
        <strain evidence="4">NBL</strain>
    </source>
</reference>
<dbReference type="InterPro" id="IPR037151">
    <property type="entry name" value="AlkB-like_sf"/>
</dbReference>
<gene>
    <name evidence="4" type="ORF">Dsin_011317</name>
</gene>
<feature type="compositionally biased region" description="Basic and acidic residues" evidence="2">
    <location>
        <begin position="466"/>
        <end position="496"/>
    </location>
</feature>
<proteinExistence type="inferred from homology"/>
<feature type="compositionally biased region" description="Polar residues" evidence="2">
    <location>
        <begin position="142"/>
        <end position="154"/>
    </location>
</feature>
<protein>
    <recommendedName>
        <fullName evidence="3">Fe2OG dioxygenase domain-containing protein</fullName>
    </recommendedName>
</protein>
<name>A0AAE0AVD7_9ROSI</name>